<sequence length="45" mass="4598">MLRIAALTAALLSLAACETIHGAGQDIQNAGEGIQQSATETQAQM</sequence>
<evidence type="ECO:0000256" key="1">
    <source>
        <dbReference type="ARBA" id="ARBA00010296"/>
    </source>
</evidence>
<dbReference type="Proteomes" id="UP000477911">
    <property type="component" value="Unassembled WGS sequence"/>
</dbReference>
<protein>
    <submittedName>
        <fullName evidence="7">Entericidin A/B family lipoprotein</fullName>
    </submittedName>
</protein>
<keyword evidence="2" id="KW-1003">Cell membrane</keyword>
<evidence type="ECO:0000256" key="4">
    <source>
        <dbReference type="ARBA" id="ARBA00023136"/>
    </source>
</evidence>
<evidence type="ECO:0000256" key="3">
    <source>
        <dbReference type="ARBA" id="ARBA00022729"/>
    </source>
</evidence>
<keyword evidence="8" id="KW-1185">Reference proteome</keyword>
<comment type="caution">
    <text evidence="7">The sequence shown here is derived from an EMBL/GenBank/DDBJ whole genome shotgun (WGS) entry which is preliminary data.</text>
</comment>
<gene>
    <name evidence="7" type="ORF">GR170_20055</name>
</gene>
<evidence type="ECO:0000313" key="8">
    <source>
        <dbReference type="Proteomes" id="UP000477911"/>
    </source>
</evidence>
<keyword evidence="4" id="KW-0472">Membrane</keyword>
<dbReference type="InterPro" id="IPR012556">
    <property type="entry name" value="Entericidin"/>
</dbReference>
<dbReference type="AlphaFoldDB" id="A0A6L7G7Y1"/>
<dbReference type="GO" id="GO:0009636">
    <property type="term" value="P:response to toxic substance"/>
    <property type="evidence" value="ECO:0007669"/>
    <property type="project" value="InterPro"/>
</dbReference>
<reference evidence="7 8" key="1">
    <citation type="submission" date="2019-12" db="EMBL/GenBank/DDBJ databases">
        <authorList>
            <person name="Li M."/>
        </authorList>
    </citation>
    <scope>NUCLEOTIDE SEQUENCE [LARGE SCALE GENOMIC DNA]</scope>
    <source>
        <strain evidence="7 8">GBMRC 2024</strain>
    </source>
</reference>
<organism evidence="7 8">
    <name type="scientific">Pseudooceanicola albus</name>
    <dbReference type="NCBI Taxonomy" id="2692189"/>
    <lineage>
        <taxon>Bacteria</taxon>
        <taxon>Pseudomonadati</taxon>
        <taxon>Pseudomonadota</taxon>
        <taxon>Alphaproteobacteria</taxon>
        <taxon>Rhodobacterales</taxon>
        <taxon>Paracoccaceae</taxon>
        <taxon>Pseudooceanicola</taxon>
    </lineage>
</organism>
<keyword evidence="5" id="KW-0564">Palmitate</keyword>
<evidence type="ECO:0000256" key="5">
    <source>
        <dbReference type="ARBA" id="ARBA00023139"/>
    </source>
</evidence>
<keyword evidence="3" id="KW-0732">Signal</keyword>
<dbReference type="Pfam" id="PF08085">
    <property type="entry name" value="Entericidin"/>
    <property type="match status" value="1"/>
</dbReference>
<keyword evidence="6 7" id="KW-0449">Lipoprotein</keyword>
<evidence type="ECO:0000313" key="7">
    <source>
        <dbReference type="EMBL" id="MXN20135.1"/>
    </source>
</evidence>
<dbReference type="RefSeq" id="WP_160896263.1">
    <property type="nucleotide sequence ID" value="NZ_WUMU01000024.1"/>
</dbReference>
<evidence type="ECO:0000256" key="6">
    <source>
        <dbReference type="ARBA" id="ARBA00023288"/>
    </source>
</evidence>
<evidence type="ECO:0000256" key="2">
    <source>
        <dbReference type="ARBA" id="ARBA00022475"/>
    </source>
</evidence>
<dbReference type="GO" id="GO:0016020">
    <property type="term" value="C:membrane"/>
    <property type="evidence" value="ECO:0007669"/>
    <property type="project" value="InterPro"/>
</dbReference>
<name>A0A6L7G7Y1_9RHOB</name>
<accession>A0A6L7G7Y1</accession>
<dbReference type="EMBL" id="WUMU01000024">
    <property type="protein sequence ID" value="MXN20135.1"/>
    <property type="molecule type" value="Genomic_DNA"/>
</dbReference>
<comment type="similarity">
    <text evidence="1">Belongs to the EcnA/EcnB lipoprotein family.</text>
</comment>
<dbReference type="PROSITE" id="PS51257">
    <property type="entry name" value="PROKAR_LIPOPROTEIN"/>
    <property type="match status" value="1"/>
</dbReference>
<proteinExistence type="inferred from homology"/>